<feature type="region of interest" description="Disordered" evidence="1">
    <location>
        <begin position="34"/>
        <end position="54"/>
    </location>
</feature>
<sequence length="81" mass="8874">MTPQQIRVDSPYFEERLRNGDNNVEWAYKRRTCDVGSPQSTGGPMMGVGDAGRDGRLLSGPSALRLPADHCAFVAVIPRID</sequence>
<dbReference type="HOGENOM" id="CLU_2573559_0_0_1"/>
<dbReference type="GeneID" id="19153284"/>
<dbReference type="KEGG" id="bze:COCCADRAFT_91978"/>
<reference evidence="2 3" key="1">
    <citation type="journal article" date="2013" name="PLoS Genet.">
        <title>Comparative genome structure, secondary metabolite, and effector coding capacity across Cochliobolus pathogens.</title>
        <authorList>
            <person name="Condon B.J."/>
            <person name="Leng Y."/>
            <person name="Wu D."/>
            <person name="Bushley K.E."/>
            <person name="Ohm R.A."/>
            <person name="Otillar R."/>
            <person name="Martin J."/>
            <person name="Schackwitz W."/>
            <person name="Grimwood J."/>
            <person name="MohdZainudin N."/>
            <person name="Xue C."/>
            <person name="Wang R."/>
            <person name="Manning V.A."/>
            <person name="Dhillon B."/>
            <person name="Tu Z.J."/>
            <person name="Steffenson B.J."/>
            <person name="Salamov A."/>
            <person name="Sun H."/>
            <person name="Lowry S."/>
            <person name="LaButti K."/>
            <person name="Han J."/>
            <person name="Copeland A."/>
            <person name="Lindquist E."/>
            <person name="Barry K."/>
            <person name="Schmutz J."/>
            <person name="Baker S.E."/>
            <person name="Ciuffetti L.M."/>
            <person name="Grigoriev I.V."/>
            <person name="Zhong S."/>
            <person name="Turgeon B.G."/>
        </authorList>
    </citation>
    <scope>NUCLEOTIDE SEQUENCE [LARGE SCALE GENOMIC DNA]</scope>
    <source>
        <strain evidence="2 3">26-R-13</strain>
    </source>
</reference>
<protein>
    <submittedName>
        <fullName evidence="2">Uncharacterized protein</fullName>
    </submittedName>
</protein>
<proteinExistence type="predicted"/>
<keyword evidence="3" id="KW-1185">Reference proteome</keyword>
<evidence type="ECO:0000313" key="2">
    <source>
        <dbReference type="EMBL" id="EUC34982.1"/>
    </source>
</evidence>
<evidence type="ECO:0000313" key="3">
    <source>
        <dbReference type="Proteomes" id="UP000053841"/>
    </source>
</evidence>
<accession>W6Y624</accession>
<dbReference type="AlphaFoldDB" id="W6Y624"/>
<name>W6Y624_COCC2</name>
<dbReference type="RefSeq" id="XP_007710710.1">
    <property type="nucleotide sequence ID" value="XM_007712520.1"/>
</dbReference>
<dbReference type="EMBL" id="KI964582">
    <property type="protein sequence ID" value="EUC34982.1"/>
    <property type="molecule type" value="Genomic_DNA"/>
</dbReference>
<evidence type="ECO:0000256" key="1">
    <source>
        <dbReference type="SAM" id="MobiDB-lite"/>
    </source>
</evidence>
<dbReference type="Proteomes" id="UP000053841">
    <property type="component" value="Unassembled WGS sequence"/>
</dbReference>
<gene>
    <name evidence="2" type="ORF">COCCADRAFT_91978</name>
</gene>
<organism evidence="2 3">
    <name type="scientific">Cochliobolus carbonum (strain 26-R-13)</name>
    <name type="common">Maize leaf spot fungus</name>
    <name type="synonym">Bipolaris zeicola</name>
    <dbReference type="NCBI Taxonomy" id="930089"/>
    <lineage>
        <taxon>Eukaryota</taxon>
        <taxon>Fungi</taxon>
        <taxon>Dikarya</taxon>
        <taxon>Ascomycota</taxon>
        <taxon>Pezizomycotina</taxon>
        <taxon>Dothideomycetes</taxon>
        <taxon>Pleosporomycetidae</taxon>
        <taxon>Pleosporales</taxon>
        <taxon>Pleosporineae</taxon>
        <taxon>Pleosporaceae</taxon>
        <taxon>Bipolaris</taxon>
    </lineage>
</organism>